<proteinExistence type="predicted"/>
<sequence>MIGSSGILTVDLILSAFFTVTISTLVSGEMFRAIKGAMNKNRLEAELESAAQQNSQVYGLA</sequence>
<gene>
    <name evidence="2" type="ORF">RSSM_02149</name>
</gene>
<keyword evidence="1" id="KW-0812">Transmembrane</keyword>
<dbReference type="EMBL" id="ANOH01000150">
    <property type="protein sequence ID" value="EMI56410.1"/>
    <property type="molecule type" value="Genomic_DNA"/>
</dbReference>
<keyword evidence="1" id="KW-1133">Transmembrane helix</keyword>
<dbReference type="Proteomes" id="UP000011885">
    <property type="component" value="Unassembled WGS sequence"/>
</dbReference>
<dbReference type="AlphaFoldDB" id="M5U4N1"/>
<accession>M5U4N1</accession>
<feature type="transmembrane region" description="Helical" evidence="1">
    <location>
        <begin position="12"/>
        <end position="34"/>
    </location>
</feature>
<keyword evidence="1" id="KW-0472">Membrane</keyword>
<comment type="caution">
    <text evidence="2">The sequence shown here is derived from an EMBL/GenBank/DDBJ whole genome shotgun (WGS) entry which is preliminary data.</text>
</comment>
<evidence type="ECO:0000313" key="3">
    <source>
        <dbReference type="Proteomes" id="UP000011885"/>
    </source>
</evidence>
<keyword evidence="3" id="KW-1185">Reference proteome</keyword>
<evidence type="ECO:0000256" key="1">
    <source>
        <dbReference type="SAM" id="Phobius"/>
    </source>
</evidence>
<name>M5U4N1_9BACT</name>
<organism evidence="2 3">
    <name type="scientific">Rhodopirellula sallentina SM41</name>
    <dbReference type="NCBI Taxonomy" id="1263870"/>
    <lineage>
        <taxon>Bacteria</taxon>
        <taxon>Pseudomonadati</taxon>
        <taxon>Planctomycetota</taxon>
        <taxon>Planctomycetia</taxon>
        <taxon>Pirellulales</taxon>
        <taxon>Pirellulaceae</taxon>
        <taxon>Rhodopirellula</taxon>
    </lineage>
</organism>
<protein>
    <submittedName>
        <fullName evidence="2">Uncharacterized protein</fullName>
    </submittedName>
</protein>
<reference evidence="2 3" key="1">
    <citation type="journal article" date="2013" name="Mar. Genomics">
        <title>Expression of sulfatases in Rhodopirellula baltica and the diversity of sulfatases in the genus Rhodopirellula.</title>
        <authorList>
            <person name="Wegner C.E."/>
            <person name="Richter-Heitmann T."/>
            <person name="Klindworth A."/>
            <person name="Klockow C."/>
            <person name="Richter M."/>
            <person name="Achstetter T."/>
            <person name="Glockner F.O."/>
            <person name="Harder J."/>
        </authorList>
    </citation>
    <scope>NUCLEOTIDE SEQUENCE [LARGE SCALE GENOMIC DNA]</scope>
    <source>
        <strain evidence="2 3">SM41</strain>
    </source>
</reference>
<dbReference type="PATRIC" id="fig|1263870.3.peg.2290"/>
<evidence type="ECO:0000313" key="2">
    <source>
        <dbReference type="EMBL" id="EMI56410.1"/>
    </source>
</evidence>